<sequence>QPELLQERLWLPVVVAASPGLGAERPGRLIRQDQRHGARPLGDEAHVALCEPRVDVRQPGLRLGPLPVVEVLAVADEVEDGKPNNEKRHNKH</sequence>
<feature type="non-terminal residue" evidence="1">
    <location>
        <position position="92"/>
    </location>
</feature>
<dbReference type="AlphaFoldDB" id="A0A061RUS4"/>
<evidence type="ECO:0000313" key="1">
    <source>
        <dbReference type="EMBL" id="JAC74321.1"/>
    </source>
</evidence>
<proteinExistence type="predicted"/>
<organism evidence="1">
    <name type="scientific">Tetraselmis sp. GSL018</name>
    <dbReference type="NCBI Taxonomy" id="582737"/>
    <lineage>
        <taxon>Eukaryota</taxon>
        <taxon>Viridiplantae</taxon>
        <taxon>Chlorophyta</taxon>
        <taxon>core chlorophytes</taxon>
        <taxon>Chlorodendrophyceae</taxon>
        <taxon>Chlorodendrales</taxon>
        <taxon>Chlorodendraceae</taxon>
        <taxon>Tetraselmis</taxon>
    </lineage>
</organism>
<gene>
    <name evidence="1" type="ORF">TSPGSL018_26298</name>
</gene>
<dbReference type="EMBL" id="GBEZ01011469">
    <property type="protein sequence ID" value="JAC74321.1"/>
    <property type="molecule type" value="Transcribed_RNA"/>
</dbReference>
<reference evidence="1" key="1">
    <citation type="submission" date="2014-05" db="EMBL/GenBank/DDBJ databases">
        <title>The transcriptome of the halophilic microalga Tetraselmis sp. GSL018 isolated from the Great Salt Lake, Utah.</title>
        <authorList>
            <person name="Jinkerson R.E."/>
            <person name="D'Adamo S."/>
            <person name="Posewitz M.C."/>
        </authorList>
    </citation>
    <scope>NUCLEOTIDE SEQUENCE</scope>
    <source>
        <strain evidence="1">GSL018</strain>
    </source>
</reference>
<name>A0A061RUS4_9CHLO</name>
<protein>
    <submittedName>
        <fullName evidence="1">Uncharacterized protein</fullName>
    </submittedName>
</protein>
<feature type="non-terminal residue" evidence="1">
    <location>
        <position position="1"/>
    </location>
</feature>
<accession>A0A061RUS4</accession>